<evidence type="ECO:0008006" key="3">
    <source>
        <dbReference type="Google" id="ProtNLM"/>
    </source>
</evidence>
<evidence type="ECO:0000313" key="2">
    <source>
        <dbReference type="Proteomes" id="UP000282529"/>
    </source>
</evidence>
<dbReference type="SUPFAM" id="SSF56059">
    <property type="entry name" value="Glutathione synthetase ATP-binding domain-like"/>
    <property type="match status" value="1"/>
</dbReference>
<sequence>MNTLLFVTDLYYEAKGRTYYEEDLFLTSRLRESFALTICHPQDIHAFEKNYDLIVIRNAGPVAHFKDKYWSFRERAAANTYKTYNSFNGKGDMNGKEYLLELTKAGYPVIPTIDDIERIDDLPQVPSYISKPKDGADSIGLEIVSFNDLSSKLNAGERSVLIQPFIDFEYEVSFYFILRLC</sequence>
<gene>
    <name evidence="1" type="ORF">EH198_09695</name>
</gene>
<keyword evidence="2" id="KW-1185">Reference proteome</keyword>
<dbReference type="OrthoDB" id="4446378at2"/>
<dbReference type="AlphaFoldDB" id="A0A3N9P6S2"/>
<dbReference type="Proteomes" id="UP000282529">
    <property type="component" value="Unassembled WGS sequence"/>
</dbReference>
<name>A0A3N9P6S2_9BACL</name>
<protein>
    <recommendedName>
        <fullName evidence="3">ATP-grasp domain-containing protein</fullName>
    </recommendedName>
</protein>
<evidence type="ECO:0000313" key="1">
    <source>
        <dbReference type="EMBL" id="RQW11931.1"/>
    </source>
</evidence>
<reference evidence="1 2" key="1">
    <citation type="submission" date="2018-11" db="EMBL/GenBank/DDBJ databases">
        <title>Genome sequence of strain 7197.</title>
        <authorList>
            <person name="Gao J."/>
            <person name="Sun J."/>
        </authorList>
    </citation>
    <scope>NUCLEOTIDE SEQUENCE [LARGE SCALE GENOMIC DNA]</scope>
    <source>
        <strain evidence="1 2">7197</strain>
    </source>
</reference>
<accession>A0A3N9P6S2</accession>
<proteinExistence type="predicted"/>
<comment type="caution">
    <text evidence="1">The sequence shown here is derived from an EMBL/GenBank/DDBJ whole genome shotgun (WGS) entry which is preliminary data.</text>
</comment>
<organism evidence="1 2">
    <name type="scientific">Paenibacillus rhizophilus</name>
    <dbReference type="NCBI Taxonomy" id="1850366"/>
    <lineage>
        <taxon>Bacteria</taxon>
        <taxon>Bacillati</taxon>
        <taxon>Bacillota</taxon>
        <taxon>Bacilli</taxon>
        <taxon>Bacillales</taxon>
        <taxon>Paenibacillaceae</taxon>
        <taxon>Paenibacillus</taxon>
    </lineage>
</organism>
<dbReference type="RefSeq" id="WP_124695340.1">
    <property type="nucleotide sequence ID" value="NZ_JBHUFE010000026.1"/>
</dbReference>
<dbReference type="EMBL" id="RQPI01000004">
    <property type="protein sequence ID" value="RQW11931.1"/>
    <property type="molecule type" value="Genomic_DNA"/>
</dbReference>